<comment type="caution">
    <text evidence="2">The sequence shown here is derived from an EMBL/GenBank/DDBJ whole genome shotgun (WGS) entry which is preliminary data.</text>
</comment>
<dbReference type="Proteomes" id="UP001374584">
    <property type="component" value="Unassembled WGS sequence"/>
</dbReference>
<proteinExistence type="predicted"/>
<evidence type="ECO:0000313" key="3">
    <source>
        <dbReference type="Proteomes" id="UP001374584"/>
    </source>
</evidence>
<name>A0AAN9LXH7_PHACN</name>
<reference evidence="2 3" key="1">
    <citation type="submission" date="2024-01" db="EMBL/GenBank/DDBJ databases">
        <title>The genomes of 5 underutilized Papilionoideae crops provide insights into root nodulation and disease resistanc.</title>
        <authorList>
            <person name="Jiang F."/>
        </authorList>
    </citation>
    <scope>NUCLEOTIDE SEQUENCE [LARGE SCALE GENOMIC DNA]</scope>
    <source>
        <strain evidence="2">JINMINGXINNONG_FW02</strain>
        <tissue evidence="2">Leaves</tissue>
    </source>
</reference>
<dbReference type="EMBL" id="JAYMYR010000009">
    <property type="protein sequence ID" value="KAK7341468.1"/>
    <property type="molecule type" value="Genomic_DNA"/>
</dbReference>
<sequence length="155" mass="17565">MGEVLLLLCFKYFKAFLNLLLHLLPHSQKAIFSHTTDIQEPKRPLYSLKMMMKWTQNPSMFESDPQIVIQMGQIKDKRNLHAVIVIYWSLLGGKLTKLSGLEVQQPVIPPLSRARGSRCSVKPASRCTLSSRNQETNAFAKFPWLNSQLGVGKPA</sequence>
<evidence type="ECO:0000256" key="1">
    <source>
        <dbReference type="SAM" id="SignalP"/>
    </source>
</evidence>
<feature type="chain" id="PRO_5042815609" evidence="1">
    <location>
        <begin position="16"/>
        <end position="155"/>
    </location>
</feature>
<keyword evidence="1" id="KW-0732">Signal</keyword>
<accession>A0AAN9LXH7</accession>
<gene>
    <name evidence="2" type="ORF">VNO80_24398</name>
</gene>
<dbReference type="AlphaFoldDB" id="A0AAN9LXH7"/>
<protein>
    <submittedName>
        <fullName evidence="2">Uncharacterized protein</fullName>
    </submittedName>
</protein>
<evidence type="ECO:0000313" key="2">
    <source>
        <dbReference type="EMBL" id="KAK7341468.1"/>
    </source>
</evidence>
<keyword evidence="3" id="KW-1185">Reference proteome</keyword>
<feature type="signal peptide" evidence="1">
    <location>
        <begin position="1"/>
        <end position="15"/>
    </location>
</feature>
<organism evidence="2 3">
    <name type="scientific">Phaseolus coccineus</name>
    <name type="common">Scarlet runner bean</name>
    <name type="synonym">Phaseolus multiflorus</name>
    <dbReference type="NCBI Taxonomy" id="3886"/>
    <lineage>
        <taxon>Eukaryota</taxon>
        <taxon>Viridiplantae</taxon>
        <taxon>Streptophyta</taxon>
        <taxon>Embryophyta</taxon>
        <taxon>Tracheophyta</taxon>
        <taxon>Spermatophyta</taxon>
        <taxon>Magnoliopsida</taxon>
        <taxon>eudicotyledons</taxon>
        <taxon>Gunneridae</taxon>
        <taxon>Pentapetalae</taxon>
        <taxon>rosids</taxon>
        <taxon>fabids</taxon>
        <taxon>Fabales</taxon>
        <taxon>Fabaceae</taxon>
        <taxon>Papilionoideae</taxon>
        <taxon>50 kb inversion clade</taxon>
        <taxon>NPAAA clade</taxon>
        <taxon>indigoferoid/millettioid clade</taxon>
        <taxon>Phaseoleae</taxon>
        <taxon>Phaseolus</taxon>
    </lineage>
</organism>
<dbReference type="AntiFam" id="ANF00039">
    <property type="entry name" value="Antisense to SRP RNA"/>
</dbReference>